<dbReference type="Proteomes" id="UP000027195">
    <property type="component" value="Unassembled WGS sequence"/>
</dbReference>
<organism evidence="2 3">
    <name type="scientific">Botryobasidium botryosum (strain FD-172 SS1)</name>
    <dbReference type="NCBI Taxonomy" id="930990"/>
    <lineage>
        <taxon>Eukaryota</taxon>
        <taxon>Fungi</taxon>
        <taxon>Dikarya</taxon>
        <taxon>Basidiomycota</taxon>
        <taxon>Agaricomycotina</taxon>
        <taxon>Agaricomycetes</taxon>
        <taxon>Cantharellales</taxon>
        <taxon>Botryobasidiaceae</taxon>
        <taxon>Botryobasidium</taxon>
    </lineage>
</organism>
<dbReference type="InParanoid" id="A0A067N1V3"/>
<sequence>MSLAKDDAMLRRLLQEPATFARAQSLISIVRQKTAPGSGYDLRDGKTALVPICALIASEMTKNHEFTIEAAINASFVNSKIFNTTLATIRAVVKQNTRTTTAGGRESPPATFLSLAQRYGGEECTAEMEKVYTDFLFQMQNHGMYNEAIWDKKRRLIMCSIYWWTCSVLGVPVKDKRHLIEQYQLKLGQFTEAIDTLDLYCAKTSRELRDRLLDMEEQPSPEPVAGPSNPSRGELPNTPSNSHVPPTPSKHTRSLLEKRDTALYPTIAQAVPRTPTTQRINPVLPRSGSKSSARSSGTGGLVTPTPKRKPLADTELDESEVPTPTQSRVVLSTRQTDAVEKSHRKPQTGTPRKVGRPPAASRSRAASPEHEPPLQSRRSRPIAAFMDRDFYYVLDEKGEEKIQQWEIWRAKMGMLSCETA</sequence>
<evidence type="ECO:0000256" key="1">
    <source>
        <dbReference type="SAM" id="MobiDB-lite"/>
    </source>
</evidence>
<name>A0A067N1V3_BOTB1</name>
<dbReference type="STRING" id="930990.A0A067N1V3"/>
<feature type="compositionally biased region" description="Polar residues" evidence="1">
    <location>
        <begin position="322"/>
        <end position="336"/>
    </location>
</feature>
<accession>A0A067N1V3</accession>
<feature type="region of interest" description="Disordered" evidence="1">
    <location>
        <begin position="215"/>
        <end position="253"/>
    </location>
</feature>
<protein>
    <recommendedName>
        <fullName evidence="4">Origin recognition complex subunit 6</fullName>
    </recommendedName>
</protein>
<feature type="compositionally biased region" description="Low complexity" evidence="1">
    <location>
        <begin position="287"/>
        <end position="296"/>
    </location>
</feature>
<gene>
    <name evidence="2" type="ORF">BOTBODRAFT_61983</name>
</gene>
<evidence type="ECO:0000313" key="2">
    <source>
        <dbReference type="EMBL" id="KDQ20925.1"/>
    </source>
</evidence>
<dbReference type="OrthoDB" id="3358956at2759"/>
<reference evidence="3" key="1">
    <citation type="journal article" date="2014" name="Proc. Natl. Acad. Sci. U.S.A.">
        <title>Extensive sampling of basidiomycete genomes demonstrates inadequacy of the white-rot/brown-rot paradigm for wood decay fungi.</title>
        <authorList>
            <person name="Riley R."/>
            <person name="Salamov A.A."/>
            <person name="Brown D.W."/>
            <person name="Nagy L.G."/>
            <person name="Floudas D."/>
            <person name="Held B.W."/>
            <person name="Levasseur A."/>
            <person name="Lombard V."/>
            <person name="Morin E."/>
            <person name="Otillar R."/>
            <person name="Lindquist E.A."/>
            <person name="Sun H."/>
            <person name="LaButti K.M."/>
            <person name="Schmutz J."/>
            <person name="Jabbour D."/>
            <person name="Luo H."/>
            <person name="Baker S.E."/>
            <person name="Pisabarro A.G."/>
            <person name="Walton J.D."/>
            <person name="Blanchette R.A."/>
            <person name="Henrissat B."/>
            <person name="Martin F."/>
            <person name="Cullen D."/>
            <person name="Hibbett D.S."/>
            <person name="Grigoriev I.V."/>
        </authorList>
    </citation>
    <scope>NUCLEOTIDE SEQUENCE [LARGE SCALE GENOMIC DNA]</scope>
    <source>
        <strain evidence="3">FD-172 SS1</strain>
    </source>
</reference>
<evidence type="ECO:0008006" key="4">
    <source>
        <dbReference type="Google" id="ProtNLM"/>
    </source>
</evidence>
<evidence type="ECO:0000313" key="3">
    <source>
        <dbReference type="Proteomes" id="UP000027195"/>
    </source>
</evidence>
<dbReference type="AlphaFoldDB" id="A0A067N1V3"/>
<dbReference type="EMBL" id="KL198017">
    <property type="protein sequence ID" value="KDQ20925.1"/>
    <property type="molecule type" value="Genomic_DNA"/>
</dbReference>
<dbReference type="HOGENOM" id="CLU_653781_0_0_1"/>
<proteinExistence type="predicted"/>
<feature type="region of interest" description="Disordered" evidence="1">
    <location>
        <begin position="266"/>
        <end position="381"/>
    </location>
</feature>
<feature type="compositionally biased region" description="Low complexity" evidence="1">
    <location>
        <begin position="356"/>
        <end position="366"/>
    </location>
</feature>
<keyword evidence="3" id="KW-1185">Reference proteome</keyword>